<reference evidence="1 2" key="1">
    <citation type="submission" date="2021-06" db="EMBL/GenBank/DDBJ databases">
        <title>Caerostris extrusa draft genome.</title>
        <authorList>
            <person name="Kono N."/>
            <person name="Arakawa K."/>
        </authorList>
    </citation>
    <scope>NUCLEOTIDE SEQUENCE [LARGE SCALE GENOMIC DNA]</scope>
</reference>
<dbReference type="GO" id="GO:0003676">
    <property type="term" value="F:nucleic acid binding"/>
    <property type="evidence" value="ECO:0007669"/>
    <property type="project" value="InterPro"/>
</dbReference>
<dbReference type="GO" id="GO:0071897">
    <property type="term" value="P:DNA biosynthetic process"/>
    <property type="evidence" value="ECO:0007669"/>
    <property type="project" value="UniProtKB-ARBA"/>
</dbReference>
<dbReference type="Proteomes" id="UP001054945">
    <property type="component" value="Unassembled WGS sequence"/>
</dbReference>
<dbReference type="SUPFAM" id="SSF56672">
    <property type="entry name" value="DNA/RNA polymerases"/>
    <property type="match status" value="1"/>
</dbReference>
<keyword evidence="2" id="KW-1185">Reference proteome</keyword>
<dbReference type="PANTHER" id="PTHR31511:SF12">
    <property type="entry name" value="RHO TERMINATION FACTOR N-TERMINAL DOMAIN-CONTAINING PROTEIN"/>
    <property type="match status" value="1"/>
</dbReference>
<proteinExistence type="predicted"/>
<dbReference type="PANTHER" id="PTHR31511">
    <property type="entry name" value="PROTEIN CBG23764"/>
    <property type="match status" value="1"/>
</dbReference>
<dbReference type="InterPro" id="IPR043502">
    <property type="entry name" value="DNA/RNA_pol_sf"/>
</dbReference>
<gene>
    <name evidence="1" type="primary">AVEN_87773_1</name>
    <name evidence="1" type="ORF">CEXT_275161</name>
</gene>
<dbReference type="InterPro" id="IPR023211">
    <property type="entry name" value="DNA_pol_palm_dom_sf"/>
</dbReference>
<accession>A0AAV4NCS5</accession>
<dbReference type="GO" id="GO:0000166">
    <property type="term" value="F:nucleotide binding"/>
    <property type="evidence" value="ECO:0007669"/>
    <property type="project" value="InterPro"/>
</dbReference>
<name>A0AAV4NCS5_CAEEX</name>
<protein>
    <submittedName>
        <fullName evidence="1">C2H2-type domain-containing protein</fullName>
    </submittedName>
</protein>
<comment type="caution">
    <text evidence="1">The sequence shown here is derived from an EMBL/GenBank/DDBJ whole genome shotgun (WGS) entry which is preliminary data.</text>
</comment>
<dbReference type="PROSITE" id="PS00116">
    <property type="entry name" value="DNA_POLYMERASE_B"/>
    <property type="match status" value="1"/>
</dbReference>
<dbReference type="EMBL" id="BPLR01020791">
    <property type="protein sequence ID" value="GIX82570.1"/>
    <property type="molecule type" value="Genomic_DNA"/>
</dbReference>
<sequence>MIVEKYHRILAFRQRSWLAEYIHFNNEKRKEAKDDFTRAFCKKIFFFGRLMLNQRKKNLCSSIGHRKDCKNNLSSPLLEYFEPINETLTIFKMRKPNLLLDEPIYGGFCILELSKLHMYKLYYRNFKALYGEKSKLLYMDTDSLYLSIQTKDIFLDMKNTLGNIFDFSNYPKNQFLYDDSNKGKLGYLKSETIEPIIEFVGLKSKMYAYSFGFDCKKTAKGIKKSTLKNFMLENYRKILEEATFSRQKKCSIISKKHELHTVIQNKIGLSAYYDKKYLADDGINSLSYGHFLIESDVN</sequence>
<dbReference type="AlphaFoldDB" id="A0AAV4NCS5"/>
<organism evidence="1 2">
    <name type="scientific">Caerostris extrusa</name>
    <name type="common">Bark spider</name>
    <name type="synonym">Caerostris bankana</name>
    <dbReference type="NCBI Taxonomy" id="172846"/>
    <lineage>
        <taxon>Eukaryota</taxon>
        <taxon>Metazoa</taxon>
        <taxon>Ecdysozoa</taxon>
        <taxon>Arthropoda</taxon>
        <taxon>Chelicerata</taxon>
        <taxon>Arachnida</taxon>
        <taxon>Araneae</taxon>
        <taxon>Araneomorphae</taxon>
        <taxon>Entelegynae</taxon>
        <taxon>Araneoidea</taxon>
        <taxon>Araneidae</taxon>
        <taxon>Caerostris</taxon>
    </lineage>
</organism>
<dbReference type="InterPro" id="IPR017964">
    <property type="entry name" value="DNA-dir_DNA_pol_B_CS"/>
</dbReference>
<evidence type="ECO:0000313" key="1">
    <source>
        <dbReference type="EMBL" id="GIX82570.1"/>
    </source>
</evidence>
<evidence type="ECO:0000313" key="2">
    <source>
        <dbReference type="Proteomes" id="UP001054945"/>
    </source>
</evidence>
<dbReference type="Gene3D" id="3.90.1600.10">
    <property type="entry name" value="Palm domain of DNA polymerase"/>
    <property type="match status" value="1"/>
</dbReference>